<proteinExistence type="predicted"/>
<accession>A0A3M2RVZ6</accession>
<dbReference type="PANTHER" id="PTHR28088:SF5">
    <property type="entry name" value="TRANSCRIPTIONAL ACTIVATOR HAA1-RELATED"/>
    <property type="match status" value="1"/>
</dbReference>
<protein>
    <recommendedName>
        <fullName evidence="8">Copper-fist domain-containing protein</fullName>
    </recommendedName>
</protein>
<keyword evidence="5" id="KW-0805">Transcription regulation</keyword>
<dbReference type="OrthoDB" id="5106964at2759"/>
<dbReference type="EMBL" id="NKUJ01000241">
    <property type="protein sequence ID" value="RMJ09470.1"/>
    <property type="molecule type" value="Genomic_DNA"/>
</dbReference>
<evidence type="ECO:0000256" key="2">
    <source>
        <dbReference type="ARBA" id="ARBA00022723"/>
    </source>
</evidence>
<evidence type="ECO:0000259" key="8">
    <source>
        <dbReference type="PROSITE" id="PS50073"/>
    </source>
</evidence>
<dbReference type="GO" id="GO:0005634">
    <property type="term" value="C:nucleus"/>
    <property type="evidence" value="ECO:0007669"/>
    <property type="project" value="UniProtKB-SubCell"/>
</dbReference>
<keyword evidence="6" id="KW-0804">Transcription</keyword>
<evidence type="ECO:0000256" key="3">
    <source>
        <dbReference type="ARBA" id="ARBA00022833"/>
    </source>
</evidence>
<evidence type="ECO:0000313" key="9">
    <source>
        <dbReference type="EMBL" id="RMJ09470.1"/>
    </source>
</evidence>
<dbReference type="PROSITE" id="PS50073">
    <property type="entry name" value="COPPER_FIST_2"/>
    <property type="match status" value="1"/>
</dbReference>
<dbReference type="InterPro" id="IPR036395">
    <property type="entry name" value="Cu_fist_DNA-bd_dom_sf"/>
</dbReference>
<organism evidence="9 10">
    <name type="scientific">Fusarium kuroshium</name>
    <dbReference type="NCBI Taxonomy" id="2010991"/>
    <lineage>
        <taxon>Eukaryota</taxon>
        <taxon>Fungi</taxon>
        <taxon>Dikarya</taxon>
        <taxon>Ascomycota</taxon>
        <taxon>Pezizomycotina</taxon>
        <taxon>Sordariomycetes</taxon>
        <taxon>Hypocreomycetidae</taxon>
        <taxon>Hypocreales</taxon>
        <taxon>Nectriaceae</taxon>
        <taxon>Fusarium</taxon>
        <taxon>Fusarium solani species complex</taxon>
    </lineage>
</organism>
<comment type="subcellular location">
    <subcellularLocation>
        <location evidence="1">Nucleus</location>
    </subcellularLocation>
</comment>
<evidence type="ECO:0000256" key="4">
    <source>
        <dbReference type="ARBA" id="ARBA00023008"/>
    </source>
</evidence>
<evidence type="ECO:0000256" key="6">
    <source>
        <dbReference type="ARBA" id="ARBA00023163"/>
    </source>
</evidence>
<dbReference type="SMART" id="SM01090">
    <property type="entry name" value="Copper-fist"/>
    <property type="match status" value="1"/>
</dbReference>
<keyword evidence="4" id="KW-0186">Copper</keyword>
<keyword evidence="7" id="KW-0539">Nucleus</keyword>
<gene>
    <name evidence="9" type="ORF">CDV36_010916</name>
</gene>
<keyword evidence="2" id="KW-0479">Metal-binding</keyword>
<evidence type="ECO:0000256" key="7">
    <source>
        <dbReference type="ARBA" id="ARBA00023242"/>
    </source>
</evidence>
<dbReference type="SUPFAM" id="SSF57879">
    <property type="entry name" value="Zinc domain conserved in yeast copper-regulated transcription factors"/>
    <property type="match status" value="1"/>
</dbReference>
<evidence type="ECO:0000256" key="1">
    <source>
        <dbReference type="ARBA" id="ARBA00004123"/>
    </source>
</evidence>
<dbReference type="GO" id="GO:0045944">
    <property type="term" value="P:positive regulation of transcription by RNA polymerase II"/>
    <property type="evidence" value="ECO:0007669"/>
    <property type="project" value="TreeGrafter"/>
</dbReference>
<dbReference type="GO" id="GO:0000981">
    <property type="term" value="F:DNA-binding transcription factor activity, RNA polymerase II-specific"/>
    <property type="evidence" value="ECO:0007669"/>
    <property type="project" value="TreeGrafter"/>
</dbReference>
<evidence type="ECO:0000313" key="10">
    <source>
        <dbReference type="Proteomes" id="UP000277212"/>
    </source>
</evidence>
<reference evidence="9 10" key="1">
    <citation type="submission" date="2017-06" db="EMBL/GenBank/DDBJ databases">
        <title>Comparative genomic analysis of Ambrosia Fusariam Clade fungi.</title>
        <authorList>
            <person name="Stajich J.E."/>
            <person name="Carrillo J."/>
            <person name="Kijimoto T."/>
            <person name="Eskalen A."/>
            <person name="O'Donnell K."/>
            <person name="Kasson M."/>
        </authorList>
    </citation>
    <scope>NUCLEOTIDE SEQUENCE [LARGE SCALE GENOMIC DNA]</scope>
    <source>
        <strain evidence="9">UCR3666</strain>
    </source>
</reference>
<feature type="domain" description="Copper-fist" evidence="8">
    <location>
        <begin position="1"/>
        <end position="39"/>
    </location>
</feature>
<keyword evidence="10" id="KW-1185">Reference proteome</keyword>
<dbReference type="SMART" id="SM00412">
    <property type="entry name" value="Cu_FIST"/>
    <property type="match status" value="1"/>
</dbReference>
<sequence>MITNGEKYACESCIRGHRVAQCQHTESGKRAVRYRSAITVAVSGPRDRFIQGVNADQPLGRQRSDCLVKSDASVVRAATARAPTRLVRHLHPHLQQPLISQLPSWTHYAQWS</sequence>
<dbReference type="Proteomes" id="UP000277212">
    <property type="component" value="Unassembled WGS sequence"/>
</dbReference>
<dbReference type="InterPro" id="IPR051763">
    <property type="entry name" value="Copper_Homeo_Regul"/>
</dbReference>
<dbReference type="Gene3D" id="3.90.430.10">
    <property type="entry name" value="Copper fist DNA-binding domain"/>
    <property type="match status" value="1"/>
</dbReference>
<dbReference type="Pfam" id="PF00649">
    <property type="entry name" value="Copper-fist"/>
    <property type="match status" value="1"/>
</dbReference>
<dbReference type="GO" id="GO:0006878">
    <property type="term" value="P:intracellular copper ion homeostasis"/>
    <property type="evidence" value="ECO:0007669"/>
    <property type="project" value="TreeGrafter"/>
</dbReference>
<dbReference type="AlphaFoldDB" id="A0A3M2RVZ6"/>
<keyword evidence="3" id="KW-0862">Zinc</keyword>
<name>A0A3M2RVZ6_9HYPO</name>
<dbReference type="InterPro" id="IPR001083">
    <property type="entry name" value="Cu_fist_DNA-bd_dom"/>
</dbReference>
<dbReference type="GO" id="GO:0005507">
    <property type="term" value="F:copper ion binding"/>
    <property type="evidence" value="ECO:0007669"/>
    <property type="project" value="InterPro"/>
</dbReference>
<evidence type="ECO:0000256" key="5">
    <source>
        <dbReference type="ARBA" id="ARBA00023015"/>
    </source>
</evidence>
<comment type="caution">
    <text evidence="9">The sequence shown here is derived from an EMBL/GenBank/DDBJ whole genome shotgun (WGS) entry which is preliminary data.</text>
</comment>
<dbReference type="GO" id="GO:0006879">
    <property type="term" value="P:intracellular iron ion homeostasis"/>
    <property type="evidence" value="ECO:0007669"/>
    <property type="project" value="TreeGrafter"/>
</dbReference>
<dbReference type="PANTHER" id="PTHR28088">
    <property type="entry name" value="TRANSCRIPTIONAL ACTIVATOR HAA1-RELATED"/>
    <property type="match status" value="1"/>
</dbReference>
<dbReference type="GO" id="GO:0000978">
    <property type="term" value="F:RNA polymerase II cis-regulatory region sequence-specific DNA binding"/>
    <property type="evidence" value="ECO:0007669"/>
    <property type="project" value="TreeGrafter"/>
</dbReference>